<dbReference type="InterPro" id="IPR058644">
    <property type="entry name" value="Mtb12-like_C"/>
</dbReference>
<dbReference type="EMBL" id="CP079105">
    <property type="protein sequence ID" value="QXQ15555.1"/>
    <property type="molecule type" value="Genomic_DNA"/>
</dbReference>
<feature type="domain" description="Low molecular weight antigen MTB12-like C-terminal" evidence="4">
    <location>
        <begin position="62"/>
        <end position="173"/>
    </location>
</feature>
<evidence type="ECO:0000313" key="5">
    <source>
        <dbReference type="EMBL" id="QXQ15555.1"/>
    </source>
</evidence>
<organism evidence="5 6">
    <name type="scientific">Skermania pinensis</name>
    <dbReference type="NCBI Taxonomy" id="39122"/>
    <lineage>
        <taxon>Bacteria</taxon>
        <taxon>Bacillati</taxon>
        <taxon>Actinomycetota</taxon>
        <taxon>Actinomycetes</taxon>
        <taxon>Mycobacteriales</taxon>
        <taxon>Gordoniaceae</taxon>
        <taxon>Skermania</taxon>
    </lineage>
</organism>
<accession>A0ABX8SGJ1</accession>
<dbReference type="PROSITE" id="PS51257">
    <property type="entry name" value="PROKAR_LIPOPROTEIN"/>
    <property type="match status" value="1"/>
</dbReference>
<evidence type="ECO:0000256" key="3">
    <source>
        <dbReference type="SAM" id="SignalP"/>
    </source>
</evidence>
<dbReference type="Proteomes" id="UP000887023">
    <property type="component" value="Chromosome"/>
</dbReference>
<feature type="signal peptide" evidence="3">
    <location>
        <begin position="1"/>
        <end position="27"/>
    </location>
</feature>
<protein>
    <recommendedName>
        <fullName evidence="4">Low molecular weight antigen MTB12-like C-terminal domain-containing protein</fullName>
    </recommendedName>
</protein>
<evidence type="ECO:0000256" key="1">
    <source>
        <dbReference type="ARBA" id="ARBA00022729"/>
    </source>
</evidence>
<name>A0ABX8SGJ1_9ACTN</name>
<gene>
    <name evidence="5" type="ORF">KV203_09835</name>
</gene>
<evidence type="ECO:0000259" key="4">
    <source>
        <dbReference type="Pfam" id="PF26580"/>
    </source>
</evidence>
<evidence type="ECO:0000256" key="2">
    <source>
        <dbReference type="ARBA" id="ARBA00093774"/>
    </source>
</evidence>
<keyword evidence="1 3" id="KW-0732">Signal</keyword>
<reference evidence="5" key="1">
    <citation type="submission" date="2021-07" db="EMBL/GenBank/DDBJ databases">
        <title>Candidatus Kaistella beijingensis sp. nov. isolated from a municipal wastewater treatment plant is involved in sludge foaming.</title>
        <authorList>
            <person name="Song Y."/>
            <person name="Liu S.-J."/>
        </authorList>
    </citation>
    <scope>NUCLEOTIDE SEQUENCE</scope>
    <source>
        <strain evidence="5">DSM 43998</strain>
    </source>
</reference>
<proteinExistence type="inferred from homology"/>
<sequence>MASKRPPRSIVTLAAVTSALLALGATACSEGPDEAAIASARASAEAAYTQSVQSASAAAHPPIPTAAELDQQFKQALDPNLPDDQRVALIQDGAAFRTAIPDLYRAMNDNPGAVYGVVDPVLDNHDGTISATLRLDKDGTGANVRSTVVHFIAKDGHWQISRTDLCGILLIAEYRTSACG</sequence>
<keyword evidence="6" id="KW-1185">Reference proteome</keyword>
<dbReference type="RefSeq" id="WP_066469956.1">
    <property type="nucleotide sequence ID" value="NZ_CBCRUZ010000001.1"/>
</dbReference>
<evidence type="ECO:0000313" key="6">
    <source>
        <dbReference type="Proteomes" id="UP000887023"/>
    </source>
</evidence>
<comment type="similarity">
    <text evidence="2">Belongs to the MTB12 family.</text>
</comment>
<feature type="chain" id="PRO_5045148317" description="Low molecular weight antigen MTB12-like C-terminal domain-containing protein" evidence="3">
    <location>
        <begin position="28"/>
        <end position="180"/>
    </location>
</feature>
<dbReference type="Pfam" id="PF26580">
    <property type="entry name" value="Mtb12_C"/>
    <property type="match status" value="1"/>
</dbReference>